<dbReference type="Proteomes" id="UP001281410">
    <property type="component" value="Unassembled WGS sequence"/>
</dbReference>
<accession>A0AAE0A5U4</accession>
<dbReference type="SMART" id="SM00248">
    <property type="entry name" value="ANK"/>
    <property type="match status" value="1"/>
</dbReference>
<dbReference type="InterPro" id="IPR002110">
    <property type="entry name" value="Ankyrin_rpt"/>
</dbReference>
<dbReference type="Pfam" id="PF00023">
    <property type="entry name" value="Ank"/>
    <property type="match status" value="1"/>
</dbReference>
<dbReference type="InterPro" id="IPR036770">
    <property type="entry name" value="Ankyrin_rpt-contain_sf"/>
</dbReference>
<keyword evidence="1" id="KW-0040">ANK repeat</keyword>
<evidence type="ECO:0000256" key="1">
    <source>
        <dbReference type="PROSITE-ProRule" id="PRU00023"/>
    </source>
</evidence>
<dbReference type="AlphaFoldDB" id="A0AAE0A5U4"/>
<protein>
    <submittedName>
        <fullName evidence="3">Uncharacterized protein</fullName>
    </submittedName>
</protein>
<name>A0AAE0A5U4_9ROSI</name>
<evidence type="ECO:0000313" key="3">
    <source>
        <dbReference type="EMBL" id="KAK3204675.1"/>
    </source>
</evidence>
<gene>
    <name evidence="3" type="ORF">Dsin_018721</name>
</gene>
<evidence type="ECO:0000313" key="4">
    <source>
        <dbReference type="Proteomes" id="UP001281410"/>
    </source>
</evidence>
<reference evidence="3" key="1">
    <citation type="journal article" date="2023" name="Plant J.">
        <title>Genome sequences and population genomics provide insights into the demographic history, inbreeding, and mutation load of two 'living fossil' tree species of Dipteronia.</title>
        <authorList>
            <person name="Feng Y."/>
            <person name="Comes H.P."/>
            <person name="Chen J."/>
            <person name="Zhu S."/>
            <person name="Lu R."/>
            <person name="Zhang X."/>
            <person name="Li P."/>
            <person name="Qiu J."/>
            <person name="Olsen K.M."/>
            <person name="Qiu Y."/>
        </authorList>
    </citation>
    <scope>NUCLEOTIDE SEQUENCE</scope>
    <source>
        <strain evidence="3">NBL</strain>
    </source>
</reference>
<keyword evidence="4" id="KW-1185">Reference proteome</keyword>
<dbReference type="EMBL" id="JANJYJ010000006">
    <property type="protein sequence ID" value="KAK3204675.1"/>
    <property type="molecule type" value="Genomic_DNA"/>
</dbReference>
<feature type="region of interest" description="Disordered" evidence="2">
    <location>
        <begin position="52"/>
        <end position="78"/>
    </location>
</feature>
<proteinExistence type="predicted"/>
<dbReference type="PROSITE" id="PS50088">
    <property type="entry name" value="ANK_REPEAT"/>
    <property type="match status" value="1"/>
</dbReference>
<sequence length="78" mass="8483">MDATLELSMVSDSLNTTALHIAASHGHIEVVNFLLEKGSSDNVVAIVKSSAKSAMHSGLEDQEKMRSTGWKTKRKENL</sequence>
<dbReference type="Gene3D" id="1.25.40.20">
    <property type="entry name" value="Ankyrin repeat-containing domain"/>
    <property type="match status" value="1"/>
</dbReference>
<comment type="caution">
    <text evidence="3">The sequence shown here is derived from an EMBL/GenBank/DDBJ whole genome shotgun (WGS) entry which is preliminary data.</text>
</comment>
<dbReference type="PROSITE" id="PS50297">
    <property type="entry name" value="ANK_REP_REGION"/>
    <property type="match status" value="1"/>
</dbReference>
<organism evidence="3 4">
    <name type="scientific">Dipteronia sinensis</name>
    <dbReference type="NCBI Taxonomy" id="43782"/>
    <lineage>
        <taxon>Eukaryota</taxon>
        <taxon>Viridiplantae</taxon>
        <taxon>Streptophyta</taxon>
        <taxon>Embryophyta</taxon>
        <taxon>Tracheophyta</taxon>
        <taxon>Spermatophyta</taxon>
        <taxon>Magnoliopsida</taxon>
        <taxon>eudicotyledons</taxon>
        <taxon>Gunneridae</taxon>
        <taxon>Pentapetalae</taxon>
        <taxon>rosids</taxon>
        <taxon>malvids</taxon>
        <taxon>Sapindales</taxon>
        <taxon>Sapindaceae</taxon>
        <taxon>Hippocastanoideae</taxon>
        <taxon>Acereae</taxon>
        <taxon>Dipteronia</taxon>
    </lineage>
</organism>
<dbReference type="SUPFAM" id="SSF48403">
    <property type="entry name" value="Ankyrin repeat"/>
    <property type="match status" value="1"/>
</dbReference>
<feature type="repeat" description="ANK" evidence="1">
    <location>
        <begin position="14"/>
        <end position="46"/>
    </location>
</feature>
<evidence type="ECO:0000256" key="2">
    <source>
        <dbReference type="SAM" id="MobiDB-lite"/>
    </source>
</evidence>